<dbReference type="AlphaFoldDB" id="A0AAV4UZ18"/>
<reference evidence="2 3" key="1">
    <citation type="submission" date="2021-06" db="EMBL/GenBank/DDBJ databases">
        <title>Caerostris darwini draft genome.</title>
        <authorList>
            <person name="Kono N."/>
            <person name="Arakawa K."/>
        </authorList>
    </citation>
    <scope>NUCLEOTIDE SEQUENCE [LARGE SCALE GENOMIC DNA]</scope>
</reference>
<evidence type="ECO:0000313" key="2">
    <source>
        <dbReference type="EMBL" id="GIY63057.1"/>
    </source>
</evidence>
<evidence type="ECO:0000256" key="1">
    <source>
        <dbReference type="SAM" id="MobiDB-lite"/>
    </source>
</evidence>
<feature type="compositionally biased region" description="Low complexity" evidence="1">
    <location>
        <begin position="41"/>
        <end position="59"/>
    </location>
</feature>
<proteinExistence type="predicted"/>
<feature type="region of interest" description="Disordered" evidence="1">
    <location>
        <begin position="1"/>
        <end position="88"/>
    </location>
</feature>
<sequence>MSTSTLKSATHSNNKLTSVKPAHISDRPSTSLSLSPPVHISSTPNLSSSSSATNLPATPRYTNYKIKSGHRKKNFITNPTPSMKCNSPTSNTLPKFKKYFHTKKFGPLAHFVTPDGLETESPTEHLIRNSNRPLPKLNISKYTNTKKKGVARFDIECTII</sequence>
<organism evidence="2 3">
    <name type="scientific">Caerostris darwini</name>
    <dbReference type="NCBI Taxonomy" id="1538125"/>
    <lineage>
        <taxon>Eukaryota</taxon>
        <taxon>Metazoa</taxon>
        <taxon>Ecdysozoa</taxon>
        <taxon>Arthropoda</taxon>
        <taxon>Chelicerata</taxon>
        <taxon>Arachnida</taxon>
        <taxon>Araneae</taxon>
        <taxon>Araneomorphae</taxon>
        <taxon>Entelegynae</taxon>
        <taxon>Araneoidea</taxon>
        <taxon>Araneidae</taxon>
        <taxon>Caerostris</taxon>
    </lineage>
</organism>
<gene>
    <name evidence="2" type="ORF">CDAR_563811</name>
</gene>
<feature type="compositionally biased region" description="Polar residues" evidence="1">
    <location>
        <begin position="75"/>
        <end position="88"/>
    </location>
</feature>
<comment type="caution">
    <text evidence="2">The sequence shown here is derived from an EMBL/GenBank/DDBJ whole genome shotgun (WGS) entry which is preliminary data.</text>
</comment>
<evidence type="ECO:0000313" key="3">
    <source>
        <dbReference type="Proteomes" id="UP001054837"/>
    </source>
</evidence>
<dbReference type="EMBL" id="BPLQ01012161">
    <property type="protein sequence ID" value="GIY63057.1"/>
    <property type="molecule type" value="Genomic_DNA"/>
</dbReference>
<name>A0AAV4UZ18_9ARAC</name>
<keyword evidence="3" id="KW-1185">Reference proteome</keyword>
<feature type="compositionally biased region" description="Polar residues" evidence="1">
    <location>
        <begin position="1"/>
        <end position="17"/>
    </location>
</feature>
<protein>
    <submittedName>
        <fullName evidence="2">Uncharacterized protein</fullName>
    </submittedName>
</protein>
<accession>A0AAV4UZ18</accession>
<dbReference type="Proteomes" id="UP001054837">
    <property type="component" value="Unassembled WGS sequence"/>
</dbReference>